<gene>
    <name evidence="1" type="ORF">HPB47_001430</name>
</gene>
<evidence type="ECO:0000313" key="2">
    <source>
        <dbReference type="Proteomes" id="UP000805193"/>
    </source>
</evidence>
<proteinExistence type="predicted"/>
<accession>A0AC60PP17</accession>
<protein>
    <submittedName>
        <fullName evidence="1">Uncharacterized protein</fullName>
    </submittedName>
</protein>
<dbReference type="EMBL" id="JABSTQ010010184">
    <property type="protein sequence ID" value="KAG0422767.1"/>
    <property type="molecule type" value="Genomic_DNA"/>
</dbReference>
<sequence length="508" mass="57398">MLSLKFVTLLCALVAVHCEDYEKDEHVLVLKQTNFDKAVTEHKHVLVKFYAPWCGHCKAMAPEYVKAAKQLVDESSDIKLAKVDATVETQLAETYEVRGYPTLKFFRDGKPYEYKGGRTADEMVRWLKKRTGPAAEDLKSADAARTFVDASKVSVVGFFKDQASSEAMQFLEAAEAIDAHPFAITSDDAVYKELGVSKDGVILFKKFDEGRNLMEGAVTSESVQSFVKTNSLPLVVEFTHESAQTVFGGQIKLHNLLFVSKKSPGFEDILKDYREAAKDFRHKVLFVTIDVDDEDHERILEFFGLKKDQVPVMRFVKLEGEMTKYKPEKDDLTPENVRSFVQDVLDGKLKQSLLSQDLPEDWDRHAVKVLVNKNFDEVVFDKEKDVLVEFYAPWCGHCKQLAPIYDELAEKYKEKRPDLVIAKFDGTANELEHTKMQGFPTIRLYKKGTNEAVEYNGERTLEGLSKFIDTDGEYGKAAPEERMAMINIGGIYSAPDHVAACSGCELRG</sequence>
<organism evidence="1 2">
    <name type="scientific">Ixodes persulcatus</name>
    <name type="common">Taiga tick</name>
    <dbReference type="NCBI Taxonomy" id="34615"/>
    <lineage>
        <taxon>Eukaryota</taxon>
        <taxon>Metazoa</taxon>
        <taxon>Ecdysozoa</taxon>
        <taxon>Arthropoda</taxon>
        <taxon>Chelicerata</taxon>
        <taxon>Arachnida</taxon>
        <taxon>Acari</taxon>
        <taxon>Parasitiformes</taxon>
        <taxon>Ixodida</taxon>
        <taxon>Ixodoidea</taxon>
        <taxon>Ixodidae</taxon>
        <taxon>Ixodinae</taxon>
        <taxon>Ixodes</taxon>
    </lineage>
</organism>
<reference evidence="1 2" key="1">
    <citation type="journal article" date="2020" name="Cell">
        <title>Large-Scale Comparative Analyses of Tick Genomes Elucidate Their Genetic Diversity and Vector Capacities.</title>
        <authorList>
            <consortium name="Tick Genome and Microbiome Consortium (TIGMIC)"/>
            <person name="Jia N."/>
            <person name="Wang J."/>
            <person name="Shi W."/>
            <person name="Du L."/>
            <person name="Sun Y."/>
            <person name="Zhan W."/>
            <person name="Jiang J.F."/>
            <person name="Wang Q."/>
            <person name="Zhang B."/>
            <person name="Ji P."/>
            <person name="Bell-Sakyi L."/>
            <person name="Cui X.M."/>
            <person name="Yuan T.T."/>
            <person name="Jiang B.G."/>
            <person name="Yang W.F."/>
            <person name="Lam T.T."/>
            <person name="Chang Q.C."/>
            <person name="Ding S.J."/>
            <person name="Wang X.J."/>
            <person name="Zhu J.G."/>
            <person name="Ruan X.D."/>
            <person name="Zhao L."/>
            <person name="Wei J.T."/>
            <person name="Ye R.Z."/>
            <person name="Que T.C."/>
            <person name="Du C.H."/>
            <person name="Zhou Y.H."/>
            <person name="Cheng J.X."/>
            <person name="Dai P.F."/>
            <person name="Guo W.B."/>
            <person name="Han X.H."/>
            <person name="Huang E.J."/>
            <person name="Li L.F."/>
            <person name="Wei W."/>
            <person name="Gao Y.C."/>
            <person name="Liu J.Z."/>
            <person name="Shao H.Z."/>
            <person name="Wang X."/>
            <person name="Wang C.C."/>
            <person name="Yang T.C."/>
            <person name="Huo Q.B."/>
            <person name="Li W."/>
            <person name="Chen H.Y."/>
            <person name="Chen S.E."/>
            <person name="Zhou L.G."/>
            <person name="Ni X.B."/>
            <person name="Tian J.H."/>
            <person name="Sheng Y."/>
            <person name="Liu T."/>
            <person name="Pan Y.S."/>
            <person name="Xia L.Y."/>
            <person name="Li J."/>
            <person name="Zhao F."/>
            <person name="Cao W.C."/>
        </authorList>
    </citation>
    <scope>NUCLEOTIDE SEQUENCE [LARGE SCALE GENOMIC DNA]</scope>
    <source>
        <strain evidence="1">Iper-2018</strain>
    </source>
</reference>
<dbReference type="Proteomes" id="UP000805193">
    <property type="component" value="Unassembled WGS sequence"/>
</dbReference>
<evidence type="ECO:0000313" key="1">
    <source>
        <dbReference type="EMBL" id="KAG0422767.1"/>
    </source>
</evidence>
<comment type="caution">
    <text evidence="1">The sequence shown here is derived from an EMBL/GenBank/DDBJ whole genome shotgun (WGS) entry which is preliminary data.</text>
</comment>
<keyword evidence="2" id="KW-1185">Reference proteome</keyword>
<name>A0AC60PP17_IXOPE</name>